<dbReference type="PROSITE" id="PS00098">
    <property type="entry name" value="THIOLASE_1"/>
    <property type="match status" value="1"/>
</dbReference>
<dbReference type="InterPro" id="IPR020617">
    <property type="entry name" value="Thiolase_C"/>
</dbReference>
<dbReference type="Gene3D" id="3.40.47.10">
    <property type="match status" value="3"/>
</dbReference>
<dbReference type="SUPFAM" id="SSF53901">
    <property type="entry name" value="Thiolase-like"/>
    <property type="match status" value="2"/>
</dbReference>
<dbReference type="InterPro" id="IPR020615">
    <property type="entry name" value="Thiolase_acyl_enz_int_AS"/>
</dbReference>
<keyword evidence="3 7" id="KW-0808">Transferase</keyword>
<protein>
    <submittedName>
        <fullName evidence="10">Thiolase, N-terminal domain-containing protein</fullName>
    </submittedName>
</protein>
<proteinExistence type="inferred from homology"/>
<evidence type="ECO:0000256" key="2">
    <source>
        <dbReference type="ARBA" id="ARBA00010982"/>
    </source>
</evidence>
<dbReference type="InterPro" id="IPR020616">
    <property type="entry name" value="Thiolase_N"/>
</dbReference>
<gene>
    <name evidence="10" type="ORF">BJY01DRAFT_257503</name>
</gene>
<comment type="similarity">
    <text evidence="2 7">Belongs to the thiolase-like superfamily. Thiolase family.</text>
</comment>
<evidence type="ECO:0000259" key="8">
    <source>
        <dbReference type="Pfam" id="PF00108"/>
    </source>
</evidence>
<dbReference type="InterPro" id="IPR002155">
    <property type="entry name" value="Thiolase"/>
</dbReference>
<dbReference type="PANTHER" id="PTHR18919">
    <property type="entry name" value="ACETYL-COA C-ACYLTRANSFERASE"/>
    <property type="match status" value="1"/>
</dbReference>
<evidence type="ECO:0000256" key="7">
    <source>
        <dbReference type="RuleBase" id="RU003557"/>
    </source>
</evidence>
<dbReference type="EMBL" id="JBFXLU010000125">
    <property type="protein sequence ID" value="KAL2840071.1"/>
    <property type="molecule type" value="Genomic_DNA"/>
</dbReference>
<dbReference type="PANTHER" id="PTHR18919:SF156">
    <property type="entry name" value="ACETYL-COA ACETYLTRANSFERASE, MITOCHONDRIAL"/>
    <property type="match status" value="1"/>
</dbReference>
<keyword evidence="4" id="KW-0479">Metal-binding</keyword>
<feature type="domain" description="Thiolase N-terminal" evidence="8">
    <location>
        <begin position="21"/>
        <end position="200"/>
    </location>
</feature>
<reference evidence="10 11" key="1">
    <citation type="submission" date="2024-07" db="EMBL/GenBank/DDBJ databases">
        <title>Section-level genome sequencing and comparative genomics of Aspergillus sections Usti and Cavernicolus.</title>
        <authorList>
            <consortium name="Lawrence Berkeley National Laboratory"/>
            <person name="Nybo J.L."/>
            <person name="Vesth T.C."/>
            <person name="Theobald S."/>
            <person name="Frisvad J.C."/>
            <person name="Larsen T.O."/>
            <person name="Kjaerboelling I."/>
            <person name="Rothschild-Mancinelli K."/>
            <person name="Lyhne E.K."/>
            <person name="Kogle M.E."/>
            <person name="Barry K."/>
            <person name="Clum A."/>
            <person name="Na H."/>
            <person name="Ledsgaard L."/>
            <person name="Lin J."/>
            <person name="Lipzen A."/>
            <person name="Kuo A."/>
            <person name="Riley R."/>
            <person name="Mondo S."/>
            <person name="Labutti K."/>
            <person name="Haridas S."/>
            <person name="Pangalinan J."/>
            <person name="Salamov A.A."/>
            <person name="Simmons B.A."/>
            <person name="Magnuson J.K."/>
            <person name="Chen J."/>
            <person name="Drula E."/>
            <person name="Henrissat B."/>
            <person name="Wiebenga A."/>
            <person name="Lubbers R.J."/>
            <person name="Gomes A.C."/>
            <person name="Makela M.R."/>
            <person name="Stajich J."/>
            <person name="Grigoriev I.V."/>
            <person name="Mortensen U.H."/>
            <person name="De Vries R.P."/>
            <person name="Baker S.E."/>
            <person name="Andersen M.R."/>
        </authorList>
    </citation>
    <scope>NUCLEOTIDE SEQUENCE [LARGE SCALE GENOMIC DNA]</scope>
    <source>
        <strain evidence="10 11">CBS 123904</strain>
    </source>
</reference>
<evidence type="ECO:0000256" key="5">
    <source>
        <dbReference type="ARBA" id="ARBA00022958"/>
    </source>
</evidence>
<keyword evidence="11" id="KW-1185">Reference proteome</keyword>
<evidence type="ECO:0000259" key="9">
    <source>
        <dbReference type="Pfam" id="PF02803"/>
    </source>
</evidence>
<dbReference type="Pfam" id="PF00108">
    <property type="entry name" value="Thiolase_N"/>
    <property type="match status" value="1"/>
</dbReference>
<evidence type="ECO:0000256" key="4">
    <source>
        <dbReference type="ARBA" id="ARBA00022723"/>
    </source>
</evidence>
<evidence type="ECO:0000256" key="6">
    <source>
        <dbReference type="ARBA" id="ARBA00023315"/>
    </source>
</evidence>
<dbReference type="Proteomes" id="UP001610446">
    <property type="component" value="Unassembled WGS sequence"/>
</dbReference>
<dbReference type="CDD" id="cd00751">
    <property type="entry name" value="thiolase"/>
    <property type="match status" value="1"/>
</dbReference>
<feature type="domain" description="Thiolase C-terminal" evidence="9">
    <location>
        <begin position="205"/>
        <end position="309"/>
    </location>
</feature>
<evidence type="ECO:0000313" key="11">
    <source>
        <dbReference type="Proteomes" id="UP001610446"/>
    </source>
</evidence>
<dbReference type="PROSITE" id="PS00737">
    <property type="entry name" value="THIOLASE_2"/>
    <property type="match status" value="1"/>
</dbReference>
<accession>A0ABR4JJR8</accession>
<name>A0ABR4JJR8_9EURO</name>
<evidence type="ECO:0000256" key="1">
    <source>
        <dbReference type="ARBA" id="ARBA00001958"/>
    </source>
</evidence>
<dbReference type="Pfam" id="PF02803">
    <property type="entry name" value="Thiolase_C"/>
    <property type="match status" value="1"/>
</dbReference>
<keyword evidence="6 7" id="KW-0012">Acyltransferase</keyword>
<dbReference type="InterPro" id="IPR020613">
    <property type="entry name" value="Thiolase_CS"/>
</dbReference>
<comment type="cofactor">
    <cofactor evidence="1">
        <name>K(+)</name>
        <dbReference type="ChEBI" id="CHEBI:29103"/>
    </cofactor>
</comment>
<sequence length="341" mass="36945">MLQPDQDGEKQGRQERDYRHCNGRMKPARQCVLAAGLPSTTVCATLNKVCSSGMKAITLAAQSIASGQAHIVIAGGMESMSIAPIYFRRGGTKQQVVNGMLVDKLTDAYGKRHHMGIKAEMCASTHRISRAQQDEYAAQSYEKAQAAQQQGWFQEEITPIIFSENQVVDKDELNREKLPTLKPAFLPNGGRVAAVSSSELLQFFQCWADGATDPSHFTTAPALVIPKTLDRAGFNLGSIDAIEINEAYAVSTTANLKLLDLDRNMVNQHGGPLALGHPLGSSGCRIVVTLMSVLRQKGESVVCPTVCNEIIQNPTMREQALLLDYKGSTTGGPVQWCGIPC</sequence>
<evidence type="ECO:0000313" key="10">
    <source>
        <dbReference type="EMBL" id="KAL2840071.1"/>
    </source>
</evidence>
<dbReference type="InterPro" id="IPR016039">
    <property type="entry name" value="Thiolase-like"/>
</dbReference>
<comment type="caution">
    <text evidence="10">The sequence shown here is derived from an EMBL/GenBank/DDBJ whole genome shotgun (WGS) entry which is preliminary data.</text>
</comment>
<keyword evidence="5" id="KW-0630">Potassium</keyword>
<organism evidence="10 11">
    <name type="scientific">Aspergillus pseudoustus</name>
    <dbReference type="NCBI Taxonomy" id="1810923"/>
    <lineage>
        <taxon>Eukaryota</taxon>
        <taxon>Fungi</taxon>
        <taxon>Dikarya</taxon>
        <taxon>Ascomycota</taxon>
        <taxon>Pezizomycotina</taxon>
        <taxon>Eurotiomycetes</taxon>
        <taxon>Eurotiomycetidae</taxon>
        <taxon>Eurotiales</taxon>
        <taxon>Aspergillaceae</taxon>
        <taxon>Aspergillus</taxon>
        <taxon>Aspergillus subgen. Nidulantes</taxon>
    </lineage>
</organism>
<evidence type="ECO:0000256" key="3">
    <source>
        <dbReference type="ARBA" id="ARBA00022679"/>
    </source>
</evidence>